<dbReference type="AlphaFoldDB" id="A0A3P8BS74"/>
<feature type="transmembrane region" description="Helical" evidence="1">
    <location>
        <begin position="25"/>
        <end position="45"/>
    </location>
</feature>
<evidence type="ECO:0000256" key="1">
    <source>
        <dbReference type="SAM" id="Phobius"/>
    </source>
</evidence>
<dbReference type="PANTHER" id="PTHR45830:SF15">
    <property type="entry name" value="SERPENTINE RECEPTOR, CLASS I"/>
    <property type="match status" value="1"/>
</dbReference>
<dbReference type="OrthoDB" id="5844054at2759"/>
<dbReference type="InterPro" id="IPR019422">
    <property type="entry name" value="7TM_GPCR_serpentine_rcpt_Srh"/>
</dbReference>
<dbReference type="PANTHER" id="PTHR45830">
    <property type="entry name" value="SERPENTINE RECEPTOR, CLASS I"/>
    <property type="match status" value="1"/>
</dbReference>
<keyword evidence="1" id="KW-0812">Transmembrane</keyword>
<keyword evidence="1" id="KW-0472">Membrane</keyword>
<name>A0A3P8BS74_HELPZ</name>
<gene>
    <name evidence="2" type="ORF">HPBE_LOCUS21870</name>
</gene>
<feature type="transmembrane region" description="Helical" evidence="1">
    <location>
        <begin position="142"/>
        <end position="164"/>
    </location>
</feature>
<organism evidence="2">
    <name type="scientific">Heligmosomoides polygyrus</name>
    <name type="common">Parasitic roundworm</name>
    <dbReference type="NCBI Taxonomy" id="6339"/>
    <lineage>
        <taxon>Eukaryota</taxon>
        <taxon>Metazoa</taxon>
        <taxon>Ecdysozoa</taxon>
        <taxon>Nematoda</taxon>
        <taxon>Chromadorea</taxon>
        <taxon>Rhabditida</taxon>
        <taxon>Rhabditina</taxon>
        <taxon>Rhabditomorpha</taxon>
        <taxon>Strongyloidea</taxon>
        <taxon>Heligmosomidae</taxon>
        <taxon>Heligmosomoides</taxon>
    </lineage>
</organism>
<accession>A0A3P8BS74</accession>
<reference evidence="2" key="1">
    <citation type="submission" date="2018-11" db="EMBL/GenBank/DDBJ databases">
        <authorList>
            <consortium name="Pathogen Informatics"/>
        </authorList>
    </citation>
    <scope>NUCLEOTIDE SEQUENCE [LARGE SCALE GENOMIC DNA]</scope>
</reference>
<evidence type="ECO:0000313" key="2">
    <source>
        <dbReference type="EMBL" id="VDP28712.1"/>
    </source>
</evidence>
<feature type="transmembrane region" description="Helical" evidence="1">
    <location>
        <begin position="73"/>
        <end position="92"/>
    </location>
</feature>
<keyword evidence="1" id="KW-1133">Transmembrane helix</keyword>
<dbReference type="Pfam" id="PF10318">
    <property type="entry name" value="7TM_GPCR_Srh"/>
    <property type="match status" value="1"/>
</dbReference>
<protein>
    <recommendedName>
        <fullName evidence="3">G protein-coupled receptor</fullName>
    </recommendedName>
</protein>
<feature type="transmembrane region" description="Helical" evidence="1">
    <location>
        <begin position="104"/>
        <end position="122"/>
    </location>
</feature>
<sequence>MTCSLEMIECHFDAEPRAYITSMRVLLAITLPVDLFGVYCIVTRSPPVMKEYSRLLLIYQISATLTDTWTNMMFIPVALLPFPIAYSAGLVFPRTHMSYCYMEIIWLCLIVTTMGAVVHLFVFRWQSMLMNNHPLRLRKSVVVAICCVHSILCNAAVLGAGFAMPDRIDVIKPLLAQVRDWPPVQ</sequence>
<proteinExistence type="predicted"/>
<dbReference type="EMBL" id="UZAH01033415">
    <property type="protein sequence ID" value="VDP28712.1"/>
    <property type="molecule type" value="Genomic_DNA"/>
</dbReference>
<evidence type="ECO:0008006" key="3">
    <source>
        <dbReference type="Google" id="ProtNLM"/>
    </source>
</evidence>